<name>C8PND2_9SPIR</name>
<protein>
    <submittedName>
        <fullName evidence="3">Addiction module antitoxin, RelB/DinJ family</fullName>
    </submittedName>
</protein>
<dbReference type="Proteomes" id="UP000004509">
    <property type="component" value="Unassembled WGS sequence"/>
</dbReference>
<dbReference type="Pfam" id="PF04221">
    <property type="entry name" value="RelB"/>
    <property type="match status" value="1"/>
</dbReference>
<dbReference type="NCBIfam" id="TIGR02384">
    <property type="entry name" value="RelB_DinJ"/>
    <property type="match status" value="1"/>
</dbReference>
<proteinExistence type="inferred from homology"/>
<comment type="similarity">
    <text evidence="1">Belongs to the RelB/DinJ antitoxin family.</text>
</comment>
<gene>
    <name evidence="3" type="ORF">TREVI0001_2562</name>
</gene>
<keyword evidence="2" id="KW-1277">Toxin-antitoxin system</keyword>
<dbReference type="EMBL" id="ACYH01000013">
    <property type="protein sequence ID" value="EEV21037.1"/>
    <property type="molecule type" value="Genomic_DNA"/>
</dbReference>
<dbReference type="eggNOG" id="COG3077">
    <property type="taxonomic scope" value="Bacteria"/>
</dbReference>
<evidence type="ECO:0000256" key="1">
    <source>
        <dbReference type="ARBA" id="ARBA00010562"/>
    </source>
</evidence>
<comment type="caution">
    <text evidence="3">The sequence shown here is derived from an EMBL/GenBank/DDBJ whole genome shotgun (WGS) entry which is preliminary data.</text>
</comment>
<evidence type="ECO:0000313" key="3">
    <source>
        <dbReference type="EMBL" id="EEV21037.1"/>
    </source>
</evidence>
<dbReference type="STRING" id="596324.TREVI0001_2562"/>
<sequence>MEMYMANATLVQLKVDREIKEDVSRIYENLGLDLPTAIRIFFKKSIAVGGLPFELREENNRWQLYDQVRKSIQENNVPEMSLEEINAEIAETRKQAFHE</sequence>
<dbReference type="InterPro" id="IPR007337">
    <property type="entry name" value="RelB/DinJ"/>
</dbReference>
<dbReference type="InterPro" id="IPR013321">
    <property type="entry name" value="Arc_rbn_hlx_hlx"/>
</dbReference>
<dbReference type="GO" id="GO:0006351">
    <property type="term" value="P:DNA-templated transcription"/>
    <property type="evidence" value="ECO:0007669"/>
    <property type="project" value="TreeGrafter"/>
</dbReference>
<organism evidence="3 4">
    <name type="scientific">Treponema vincentii ATCC 35580</name>
    <dbReference type="NCBI Taxonomy" id="596324"/>
    <lineage>
        <taxon>Bacteria</taxon>
        <taxon>Pseudomonadati</taxon>
        <taxon>Spirochaetota</taxon>
        <taxon>Spirochaetia</taxon>
        <taxon>Spirochaetales</taxon>
        <taxon>Treponemataceae</taxon>
        <taxon>Treponema</taxon>
    </lineage>
</organism>
<dbReference type="GO" id="GO:0006355">
    <property type="term" value="P:regulation of DNA-templated transcription"/>
    <property type="evidence" value="ECO:0007669"/>
    <property type="project" value="InterPro"/>
</dbReference>
<dbReference type="Gene3D" id="1.10.1220.10">
    <property type="entry name" value="Met repressor-like"/>
    <property type="match status" value="1"/>
</dbReference>
<reference evidence="3 4" key="1">
    <citation type="submission" date="2009-07" db="EMBL/GenBank/DDBJ databases">
        <authorList>
            <person name="Madupu R."/>
            <person name="Sebastian Y."/>
            <person name="Durkin A.S."/>
            <person name="Torralba M."/>
            <person name="Methe B."/>
            <person name="Sutton G.G."/>
            <person name="Strausberg R.L."/>
            <person name="Nelson K.E."/>
        </authorList>
    </citation>
    <scope>NUCLEOTIDE SEQUENCE [LARGE SCALE GENOMIC DNA]</scope>
    <source>
        <strain evidence="3 4">ATCC 35580</strain>
    </source>
</reference>
<evidence type="ECO:0000313" key="4">
    <source>
        <dbReference type="Proteomes" id="UP000004509"/>
    </source>
</evidence>
<accession>C8PND2</accession>
<dbReference type="PANTHER" id="PTHR38781">
    <property type="entry name" value="ANTITOXIN DINJ-RELATED"/>
    <property type="match status" value="1"/>
</dbReference>
<evidence type="ECO:0000256" key="2">
    <source>
        <dbReference type="ARBA" id="ARBA00022649"/>
    </source>
</evidence>
<dbReference type="AlphaFoldDB" id="C8PND2"/>
<dbReference type="PANTHER" id="PTHR38781:SF1">
    <property type="entry name" value="ANTITOXIN DINJ-RELATED"/>
    <property type="match status" value="1"/>
</dbReference>